<evidence type="ECO:0000259" key="1">
    <source>
        <dbReference type="Pfam" id="PF02371"/>
    </source>
</evidence>
<gene>
    <name evidence="2" type="ORF">EDD60_13321</name>
</gene>
<organism evidence="2 3">
    <name type="scientific">Longibaculum muris</name>
    <dbReference type="NCBI Taxonomy" id="1796628"/>
    <lineage>
        <taxon>Bacteria</taxon>
        <taxon>Bacillati</taxon>
        <taxon>Bacillota</taxon>
        <taxon>Erysipelotrichia</taxon>
        <taxon>Erysipelotrichales</taxon>
        <taxon>Coprobacillaceae</taxon>
        <taxon>Longibaculum</taxon>
    </lineage>
</organism>
<dbReference type="PANTHER" id="PTHR33055">
    <property type="entry name" value="TRANSPOSASE FOR INSERTION SEQUENCE ELEMENT IS1111A"/>
    <property type="match status" value="1"/>
</dbReference>
<dbReference type="EMBL" id="SMCQ01000033">
    <property type="protein sequence ID" value="TCV91239.1"/>
    <property type="molecule type" value="Genomic_DNA"/>
</dbReference>
<dbReference type="GO" id="GO:0003677">
    <property type="term" value="F:DNA binding"/>
    <property type="evidence" value="ECO:0007669"/>
    <property type="project" value="InterPro"/>
</dbReference>
<name>A0A4V2W3A8_9FIRM</name>
<dbReference type="Pfam" id="PF02371">
    <property type="entry name" value="Transposase_20"/>
    <property type="match status" value="1"/>
</dbReference>
<feature type="domain" description="Transposase IS116/IS110/IS902 C-terminal" evidence="1">
    <location>
        <begin position="147"/>
        <end position="230"/>
    </location>
</feature>
<evidence type="ECO:0000313" key="2">
    <source>
        <dbReference type="EMBL" id="TCV91239.1"/>
    </source>
</evidence>
<dbReference type="InterPro" id="IPR003346">
    <property type="entry name" value="Transposase_20"/>
</dbReference>
<evidence type="ECO:0000313" key="3">
    <source>
        <dbReference type="Proteomes" id="UP000295515"/>
    </source>
</evidence>
<dbReference type="InterPro" id="IPR047650">
    <property type="entry name" value="Transpos_IS110"/>
</dbReference>
<protein>
    <submittedName>
        <fullName evidence="2">Transposase IS116/IS110/IS902 family protein</fullName>
    </submittedName>
</protein>
<sequence length="287" mass="33334">MDGFYEELRETTKIKKILTGDMVRTKNQITNWFDRYFPEYAKVFKKWDKKTLLWIIKKYRFPILIAKLDPEEVYIEIKKDNAKGIGRKKIKEIIEAAKTSIGITEGLKSASIEFDYLISKYEKFTDDLINLDIYIQELIQDCDETSRVMEINGLGLNTAVGLISELGAISQYKSPKQLSKMAGLSLVEDSSGKKKGKRVISKRGRSNLRKLLYQCIVSMLSHNEEFQELYAYYTKRNMNPLTGKEAIVALMNKLLRIIHTLITKKVKYDPKKMLNDIRRQEGYFVVA</sequence>
<accession>A0A4V2W3A8</accession>
<dbReference type="AlphaFoldDB" id="A0A4V2W3A8"/>
<dbReference type="Proteomes" id="UP000295515">
    <property type="component" value="Unassembled WGS sequence"/>
</dbReference>
<proteinExistence type="predicted"/>
<reference evidence="2 3" key="1">
    <citation type="submission" date="2019-03" db="EMBL/GenBank/DDBJ databases">
        <title>Genomic Encyclopedia of Type Strains, Phase IV (KMG-IV): sequencing the most valuable type-strain genomes for metagenomic binning, comparative biology and taxonomic classification.</title>
        <authorList>
            <person name="Goeker M."/>
        </authorList>
    </citation>
    <scope>NUCLEOTIDE SEQUENCE [LARGE SCALE GENOMIC DNA]</scope>
    <source>
        <strain evidence="2 3">DSM 29487</strain>
    </source>
</reference>
<comment type="caution">
    <text evidence="2">The sequence shown here is derived from an EMBL/GenBank/DDBJ whole genome shotgun (WGS) entry which is preliminary data.</text>
</comment>
<dbReference type="GO" id="GO:0006313">
    <property type="term" value="P:DNA transposition"/>
    <property type="evidence" value="ECO:0007669"/>
    <property type="project" value="InterPro"/>
</dbReference>
<dbReference type="GO" id="GO:0004803">
    <property type="term" value="F:transposase activity"/>
    <property type="evidence" value="ECO:0007669"/>
    <property type="project" value="InterPro"/>
</dbReference>
<dbReference type="PANTHER" id="PTHR33055:SF13">
    <property type="entry name" value="TRANSPOSASE"/>
    <property type="match status" value="1"/>
</dbReference>
<keyword evidence="3" id="KW-1185">Reference proteome</keyword>